<evidence type="ECO:0000313" key="1">
    <source>
        <dbReference type="EMBL" id="KTC97334.1"/>
    </source>
</evidence>
<accession>A0A0W0TP69</accession>
<proteinExistence type="predicted"/>
<sequence>MLSSFWGRPPKGYGTLEQFDTDEEVAFFQLEEPLMNAVGEYCSAQHLVGFQPPDAIINHLHAIRDRFGEGRLKECLCKVQQAIQGQGVRGWGAIDAAMDSTPGSSVTVNHTM</sequence>
<dbReference type="STRING" id="45065.Lgee_1995"/>
<evidence type="ECO:0000313" key="2">
    <source>
        <dbReference type="Proteomes" id="UP000054785"/>
    </source>
</evidence>
<dbReference type="RefSeq" id="WP_028385652.1">
    <property type="nucleotide sequence ID" value="NZ_CAAAHN010000002.1"/>
</dbReference>
<gene>
    <name evidence="1" type="ORF">Lgee_1995</name>
</gene>
<dbReference type="EMBL" id="LNYC01000072">
    <property type="protein sequence ID" value="KTC97334.1"/>
    <property type="molecule type" value="Genomic_DNA"/>
</dbReference>
<dbReference type="AlphaFoldDB" id="A0A0W0TP69"/>
<dbReference type="Proteomes" id="UP000054785">
    <property type="component" value="Unassembled WGS sequence"/>
</dbReference>
<protein>
    <submittedName>
        <fullName evidence="1">Uncharacterized protein</fullName>
    </submittedName>
</protein>
<keyword evidence="2" id="KW-1185">Reference proteome</keyword>
<dbReference type="PATRIC" id="fig|45065.4.peg.2168"/>
<name>A0A0W0TP69_9GAMM</name>
<comment type="caution">
    <text evidence="1">The sequence shown here is derived from an EMBL/GenBank/DDBJ whole genome shotgun (WGS) entry which is preliminary data.</text>
</comment>
<organism evidence="1 2">
    <name type="scientific">Legionella geestiana</name>
    <dbReference type="NCBI Taxonomy" id="45065"/>
    <lineage>
        <taxon>Bacteria</taxon>
        <taxon>Pseudomonadati</taxon>
        <taxon>Pseudomonadota</taxon>
        <taxon>Gammaproteobacteria</taxon>
        <taxon>Legionellales</taxon>
        <taxon>Legionellaceae</taxon>
        <taxon>Legionella</taxon>
    </lineage>
</organism>
<reference evidence="1 2" key="1">
    <citation type="submission" date="2015-11" db="EMBL/GenBank/DDBJ databases">
        <title>Genomic analysis of 38 Legionella species identifies large and diverse effector repertoires.</title>
        <authorList>
            <person name="Burstein D."/>
            <person name="Amaro F."/>
            <person name="Zusman T."/>
            <person name="Lifshitz Z."/>
            <person name="Cohen O."/>
            <person name="Gilbert J.A."/>
            <person name="Pupko T."/>
            <person name="Shuman H.A."/>
            <person name="Segal G."/>
        </authorList>
    </citation>
    <scope>NUCLEOTIDE SEQUENCE [LARGE SCALE GENOMIC DNA]</scope>
    <source>
        <strain evidence="1 2">ATCC 49504</strain>
    </source>
</reference>